<comment type="caution">
    <text evidence="1">The sequence shown here is derived from an EMBL/GenBank/DDBJ whole genome shotgun (WGS) entry which is preliminary data.</text>
</comment>
<keyword evidence="2" id="KW-1185">Reference proteome</keyword>
<evidence type="ECO:0000313" key="1">
    <source>
        <dbReference type="EMBL" id="RAL23127.1"/>
    </source>
</evidence>
<organism evidence="1 2">
    <name type="scientific">Lujinxingia litoralis</name>
    <dbReference type="NCBI Taxonomy" id="2211119"/>
    <lineage>
        <taxon>Bacteria</taxon>
        <taxon>Deltaproteobacteria</taxon>
        <taxon>Bradymonadales</taxon>
        <taxon>Lujinxingiaceae</taxon>
        <taxon>Lujinxingia</taxon>
    </lineage>
</organism>
<dbReference type="AlphaFoldDB" id="A0A328CC60"/>
<evidence type="ECO:0000313" key="2">
    <source>
        <dbReference type="Proteomes" id="UP000249169"/>
    </source>
</evidence>
<dbReference type="RefSeq" id="WP_111729655.1">
    <property type="nucleotide sequence ID" value="NZ_QHKO01000003.1"/>
</dbReference>
<dbReference type="Proteomes" id="UP000249169">
    <property type="component" value="Unassembled WGS sequence"/>
</dbReference>
<protein>
    <submittedName>
        <fullName evidence="1">Uncharacterized protein</fullName>
    </submittedName>
</protein>
<gene>
    <name evidence="1" type="ORF">DL240_09605</name>
</gene>
<sequence>MTSLTERLSQVDRQKVINDTAALIEREVAAKSGISGMAIKGGYKVVKKVKPNMIEEAIDNLLDSFTGALNPLYQDYVENAALSTFEAYLKQHEDRAANDLLSITDARAERADNKLLKSTYGKLRGQAEKHVKEALPEVGRLIDRYAPKDA</sequence>
<dbReference type="Pfam" id="PF21893">
    <property type="entry name" value="DUF6918"/>
    <property type="match status" value="1"/>
</dbReference>
<reference evidence="1 2" key="1">
    <citation type="submission" date="2018-05" db="EMBL/GenBank/DDBJ databases">
        <title>Lujinxingia marina gen. nov. sp. nov., a new facultative anaerobic member of the class Deltaproteobacteria, and proposal of Lujinxingaceae fam. nov.</title>
        <authorList>
            <person name="Li C.-M."/>
        </authorList>
    </citation>
    <scope>NUCLEOTIDE SEQUENCE [LARGE SCALE GENOMIC DNA]</scope>
    <source>
        <strain evidence="1 2">B210</strain>
    </source>
</reference>
<proteinExistence type="predicted"/>
<dbReference type="EMBL" id="QHKO01000003">
    <property type="protein sequence ID" value="RAL23127.1"/>
    <property type="molecule type" value="Genomic_DNA"/>
</dbReference>
<name>A0A328CC60_9DELT</name>
<dbReference type="InterPro" id="IPR054211">
    <property type="entry name" value="DUF6918"/>
</dbReference>
<dbReference type="OrthoDB" id="530636at2"/>
<accession>A0A328CC60</accession>